<dbReference type="CDD" id="cd00371">
    <property type="entry name" value="HMA"/>
    <property type="match status" value="2"/>
</dbReference>
<dbReference type="PRINTS" id="PR00119">
    <property type="entry name" value="CATATPASE"/>
</dbReference>
<keyword evidence="6" id="KW-0677">Repeat</keyword>
<dbReference type="InterPro" id="IPR023298">
    <property type="entry name" value="ATPase_P-typ_TM_dom_sf"/>
</dbReference>
<dbReference type="SUPFAM" id="SSF55008">
    <property type="entry name" value="HMA, heavy metal-associated domain"/>
    <property type="match status" value="2"/>
</dbReference>
<evidence type="ECO:0000256" key="10">
    <source>
        <dbReference type="ARBA" id="ARBA00022842"/>
    </source>
</evidence>
<feature type="transmembrane region" description="Helical" evidence="16">
    <location>
        <begin position="457"/>
        <end position="486"/>
    </location>
</feature>
<dbReference type="FunFam" id="2.70.150.10:FF:000002">
    <property type="entry name" value="Copper-transporting ATPase 1, putative"/>
    <property type="match status" value="1"/>
</dbReference>
<feature type="domain" description="HMA" evidence="17">
    <location>
        <begin position="4"/>
        <end position="70"/>
    </location>
</feature>
<keyword evidence="10" id="KW-0460">Magnesium</keyword>
<dbReference type="CDD" id="cd02094">
    <property type="entry name" value="P-type_ATPase_Cu-like"/>
    <property type="match status" value="1"/>
</dbReference>
<dbReference type="PANTHER" id="PTHR43520">
    <property type="entry name" value="ATP7, ISOFORM B"/>
    <property type="match status" value="1"/>
</dbReference>
<dbReference type="Pfam" id="PF00122">
    <property type="entry name" value="E1-E2_ATPase"/>
    <property type="match status" value="1"/>
</dbReference>
<dbReference type="PANTHER" id="PTHR43520:SF8">
    <property type="entry name" value="P-TYPE CU(+) TRANSPORTER"/>
    <property type="match status" value="1"/>
</dbReference>
<evidence type="ECO:0000256" key="15">
    <source>
        <dbReference type="ARBA" id="ARBA00023136"/>
    </source>
</evidence>
<dbReference type="GO" id="GO:0043682">
    <property type="term" value="F:P-type divalent copper transporter activity"/>
    <property type="evidence" value="ECO:0007669"/>
    <property type="project" value="TreeGrafter"/>
</dbReference>
<feature type="transmembrane region" description="Helical" evidence="16">
    <location>
        <begin position="262"/>
        <end position="280"/>
    </location>
</feature>
<evidence type="ECO:0000313" key="19">
    <source>
        <dbReference type="Proteomes" id="UP001166304"/>
    </source>
</evidence>
<dbReference type="InterPro" id="IPR008250">
    <property type="entry name" value="ATPase_P-typ_transduc_dom_A_sf"/>
</dbReference>
<dbReference type="InterPro" id="IPR044492">
    <property type="entry name" value="P_typ_ATPase_HD_dom"/>
</dbReference>
<dbReference type="Gene3D" id="3.40.1110.10">
    <property type="entry name" value="Calcium-transporting ATPase, cytoplasmic domain N"/>
    <property type="match status" value="1"/>
</dbReference>
<dbReference type="InterPro" id="IPR036412">
    <property type="entry name" value="HAD-like_sf"/>
</dbReference>
<dbReference type="RefSeq" id="WP_162414413.1">
    <property type="nucleotide sequence ID" value="NZ_JAHQXE010000004.1"/>
</dbReference>
<evidence type="ECO:0000256" key="12">
    <source>
        <dbReference type="ARBA" id="ARBA00022989"/>
    </source>
</evidence>
<dbReference type="Proteomes" id="UP001166304">
    <property type="component" value="Unassembled WGS sequence"/>
</dbReference>
<evidence type="ECO:0000256" key="9">
    <source>
        <dbReference type="ARBA" id="ARBA00022840"/>
    </source>
</evidence>
<dbReference type="InterPro" id="IPR023214">
    <property type="entry name" value="HAD_sf"/>
</dbReference>
<feature type="transmembrane region" description="Helical" evidence="16">
    <location>
        <begin position="196"/>
        <end position="216"/>
    </location>
</feature>
<feature type="transmembrane region" description="Helical" evidence="16">
    <location>
        <begin position="415"/>
        <end position="437"/>
    </location>
</feature>
<keyword evidence="14" id="KW-0406">Ion transport</keyword>
<evidence type="ECO:0000256" key="1">
    <source>
        <dbReference type="ARBA" id="ARBA00004127"/>
    </source>
</evidence>
<name>A0AA41KLE5_9EURY</name>
<feature type="transmembrane region" description="Helical" evidence="16">
    <location>
        <begin position="237"/>
        <end position="256"/>
    </location>
</feature>
<dbReference type="SFLD" id="SFLDF00027">
    <property type="entry name" value="p-type_atpase"/>
    <property type="match status" value="1"/>
</dbReference>
<dbReference type="InterPro" id="IPR018303">
    <property type="entry name" value="ATPase_P-typ_P_site"/>
</dbReference>
<keyword evidence="15 16" id="KW-0472">Membrane</keyword>
<dbReference type="SUPFAM" id="SSF81653">
    <property type="entry name" value="Calcium ATPase, transduction domain A"/>
    <property type="match status" value="1"/>
</dbReference>
<dbReference type="InterPro" id="IPR027256">
    <property type="entry name" value="P-typ_ATPase_IB"/>
</dbReference>
<keyword evidence="5" id="KW-0479">Metal-binding</keyword>
<reference evidence="18" key="1">
    <citation type="submission" date="2021-06" db="EMBL/GenBank/DDBJ databases">
        <title>New haloarchaea isolates fom saline soil.</title>
        <authorList>
            <person name="Duran-Viseras A."/>
            <person name="Sanchez-Porro C.S."/>
            <person name="Ventosa A."/>
        </authorList>
    </citation>
    <scope>NUCLEOTIDE SEQUENCE</scope>
    <source>
        <strain evidence="18">JCM 18369</strain>
    </source>
</reference>
<dbReference type="GO" id="GO:0005507">
    <property type="term" value="F:copper ion binding"/>
    <property type="evidence" value="ECO:0007669"/>
    <property type="project" value="InterPro"/>
</dbReference>
<dbReference type="InterPro" id="IPR006121">
    <property type="entry name" value="HMA_dom"/>
</dbReference>
<gene>
    <name evidence="18" type="ORF">KTS37_13705</name>
</gene>
<dbReference type="SUPFAM" id="SSF56784">
    <property type="entry name" value="HAD-like"/>
    <property type="match status" value="1"/>
</dbReference>
<dbReference type="GO" id="GO:0055070">
    <property type="term" value="P:copper ion homeostasis"/>
    <property type="evidence" value="ECO:0007669"/>
    <property type="project" value="TreeGrafter"/>
</dbReference>
<evidence type="ECO:0000313" key="18">
    <source>
        <dbReference type="EMBL" id="MBV0902844.1"/>
    </source>
</evidence>
<dbReference type="GO" id="GO:0016020">
    <property type="term" value="C:membrane"/>
    <property type="evidence" value="ECO:0007669"/>
    <property type="project" value="InterPro"/>
</dbReference>
<dbReference type="Pfam" id="PF00403">
    <property type="entry name" value="HMA"/>
    <property type="match status" value="2"/>
</dbReference>
<evidence type="ECO:0000256" key="5">
    <source>
        <dbReference type="ARBA" id="ARBA00022723"/>
    </source>
</evidence>
<evidence type="ECO:0000256" key="4">
    <source>
        <dbReference type="ARBA" id="ARBA00022692"/>
    </source>
</evidence>
<dbReference type="PROSITE" id="PS00154">
    <property type="entry name" value="ATPASE_E1_E2"/>
    <property type="match status" value="1"/>
</dbReference>
<comment type="similarity">
    <text evidence="2">Belongs to the cation transport ATPase (P-type) (TC 3.A.3) family. Type IB subfamily.</text>
</comment>
<evidence type="ECO:0000256" key="3">
    <source>
        <dbReference type="ARBA" id="ARBA00022448"/>
    </source>
</evidence>
<keyword evidence="11" id="KW-1278">Translocase</keyword>
<dbReference type="SFLD" id="SFLDS00003">
    <property type="entry name" value="Haloacid_Dehalogenase"/>
    <property type="match status" value="1"/>
</dbReference>
<evidence type="ECO:0000256" key="14">
    <source>
        <dbReference type="ARBA" id="ARBA00023065"/>
    </source>
</evidence>
<accession>A0AA41KLE5</accession>
<evidence type="ECO:0000256" key="16">
    <source>
        <dbReference type="SAM" id="Phobius"/>
    </source>
</evidence>
<dbReference type="InterPro" id="IPR059000">
    <property type="entry name" value="ATPase_P-type_domA"/>
</dbReference>
<sequence length="866" mass="90818">MSQHRSQIDIQGMSCANCSQSITDAVESLDGVSAANVNYATDEGSVEYDPDEVSLGRIFDAIEEAGYTPVTDSVTIGITDMSCANCSETVREALEGTPGVVDADVNFATDEAQVTYNPAEADLGDFYDAIEAAGYSPVREGGDGDTDGGDAREAAREEEIRRQLRLTLFGAVLAAPLLVFMADHLLGLGLVGDGLFGVPTGWIAFALATPVQLVLGKPFYENSYKALVRNGRANMDVLIALGSTTAYGYSVAVLLGLIAGGIYFDTAAFILVFITLGNYLEARSKGQAGEALRTLLEMEADTATVVDEDGTESEIPLEDVAVGDRMKVRPGEQIPTDGVVVDGQSAVDESMVTGESVPVEKREGDEVVGSTINENGVLVVEATKVGKDTALQQIVQTVKEAQSRQPDIQNLADRISAYFVPAVIANAVLWGLVWYAFPATLAGFVEWLPLWGLVAGGPVAAGGVSVFEFAVIVFASAVLIACPCALGLATPAATMVGTTIGAQNGVLFKGGDVLERAKDVDTVVFDKTGTLTRGEMELTDVVAFDADGDAVTDGGDPAADGGRVAARDSLTEDDVLRLAASAESGSEHPLARAVVDGAEARGLDVRDPEDFENVPGHGIEATVGDRRVLVGNRKLLRDSDIDPTPAEETMARLEREGKTAMLVAVDGALAGVVADADTVKESARDAVAALRARGVDVMMITGDNERTARAVAEQVGIDPENVRAEVLPEDKSDAVEAIQDGGRKAMMVGDGVNDAPALAVAYVGTAIGSGTDVAIEAADVTLMRDDPLDVVKAIRISEATLAKIKQNLVWALGYNTAMIPLASLGLLQPVLAAGAMAFSSVSVLSNSLLFRRYVPDHDYELLGWFR</sequence>
<keyword evidence="4 16" id="KW-0812">Transmembrane</keyword>
<dbReference type="NCBIfam" id="TIGR00003">
    <property type="entry name" value="copper ion binding protein"/>
    <property type="match status" value="1"/>
</dbReference>
<dbReference type="AlphaFoldDB" id="A0AA41KLE5"/>
<dbReference type="NCBIfam" id="TIGR01525">
    <property type="entry name" value="ATPase-IB_hvy"/>
    <property type="match status" value="1"/>
</dbReference>
<feature type="domain" description="HMA" evidence="17">
    <location>
        <begin position="72"/>
        <end position="138"/>
    </location>
</feature>
<keyword evidence="13" id="KW-0186">Copper</keyword>
<keyword evidence="19" id="KW-1185">Reference proteome</keyword>
<dbReference type="Pfam" id="PF00702">
    <property type="entry name" value="Hydrolase"/>
    <property type="match status" value="1"/>
</dbReference>
<dbReference type="InterPro" id="IPR023299">
    <property type="entry name" value="ATPase_P-typ_cyto_dom_N"/>
</dbReference>
<dbReference type="InterPro" id="IPR017969">
    <property type="entry name" value="Heavy-metal-associated_CS"/>
</dbReference>
<protein>
    <submittedName>
        <fullName evidence="18">Heavy metal translocating P-type ATPase</fullName>
    </submittedName>
</protein>
<evidence type="ECO:0000256" key="8">
    <source>
        <dbReference type="ARBA" id="ARBA00022796"/>
    </source>
</evidence>
<keyword evidence="8" id="KW-0187">Copper transport</keyword>
<evidence type="ECO:0000256" key="13">
    <source>
        <dbReference type="ARBA" id="ARBA00023008"/>
    </source>
</evidence>
<dbReference type="GO" id="GO:0005524">
    <property type="term" value="F:ATP binding"/>
    <property type="evidence" value="ECO:0007669"/>
    <property type="project" value="UniProtKB-KW"/>
</dbReference>
<dbReference type="Gene3D" id="3.30.70.100">
    <property type="match status" value="2"/>
</dbReference>
<dbReference type="InterPro" id="IPR001757">
    <property type="entry name" value="P_typ_ATPase"/>
</dbReference>
<dbReference type="SUPFAM" id="SSF81665">
    <property type="entry name" value="Calcium ATPase, transmembrane domain M"/>
    <property type="match status" value="1"/>
</dbReference>
<dbReference type="Gene3D" id="2.70.150.10">
    <property type="entry name" value="Calcium-transporting ATPase, cytoplasmic transduction domain A"/>
    <property type="match status" value="1"/>
</dbReference>
<dbReference type="SFLD" id="SFLDG00002">
    <property type="entry name" value="C1.7:_P-type_atpase_like"/>
    <property type="match status" value="1"/>
</dbReference>
<comment type="subcellular location">
    <subcellularLocation>
        <location evidence="1">Endomembrane system</location>
        <topology evidence="1">Multi-pass membrane protein</topology>
    </subcellularLocation>
</comment>
<feature type="transmembrane region" description="Helical" evidence="16">
    <location>
        <begin position="166"/>
        <end position="190"/>
    </location>
</feature>
<evidence type="ECO:0000256" key="6">
    <source>
        <dbReference type="ARBA" id="ARBA00022737"/>
    </source>
</evidence>
<proteinExistence type="inferred from homology"/>
<dbReference type="FunFam" id="3.30.70.100:FF:000005">
    <property type="entry name" value="Copper-exporting P-type ATPase A"/>
    <property type="match status" value="1"/>
</dbReference>
<keyword evidence="7" id="KW-0547">Nucleotide-binding</keyword>
<evidence type="ECO:0000259" key="17">
    <source>
        <dbReference type="PROSITE" id="PS50846"/>
    </source>
</evidence>
<dbReference type="InterPro" id="IPR036163">
    <property type="entry name" value="HMA_dom_sf"/>
</dbReference>
<dbReference type="EMBL" id="JAHQXE010000004">
    <property type="protein sequence ID" value="MBV0902844.1"/>
    <property type="molecule type" value="Genomic_DNA"/>
</dbReference>
<keyword evidence="12 16" id="KW-1133">Transmembrane helix</keyword>
<dbReference type="InterPro" id="IPR006122">
    <property type="entry name" value="HMA_Cu_ion-bd"/>
</dbReference>
<dbReference type="GO" id="GO:0016887">
    <property type="term" value="F:ATP hydrolysis activity"/>
    <property type="evidence" value="ECO:0007669"/>
    <property type="project" value="InterPro"/>
</dbReference>
<organism evidence="18 19">
    <name type="scientific">Haloarcula salina</name>
    <dbReference type="NCBI Taxonomy" id="1429914"/>
    <lineage>
        <taxon>Archaea</taxon>
        <taxon>Methanobacteriati</taxon>
        <taxon>Methanobacteriota</taxon>
        <taxon>Stenosarchaea group</taxon>
        <taxon>Halobacteria</taxon>
        <taxon>Halobacteriales</taxon>
        <taxon>Haloarculaceae</taxon>
        <taxon>Haloarcula</taxon>
    </lineage>
</organism>
<evidence type="ECO:0000256" key="7">
    <source>
        <dbReference type="ARBA" id="ARBA00022741"/>
    </source>
</evidence>
<dbReference type="PROSITE" id="PS01047">
    <property type="entry name" value="HMA_1"/>
    <property type="match status" value="2"/>
</dbReference>
<comment type="caution">
    <text evidence="18">The sequence shown here is derived from an EMBL/GenBank/DDBJ whole genome shotgun (WGS) entry which is preliminary data.</text>
</comment>
<evidence type="ECO:0000256" key="11">
    <source>
        <dbReference type="ARBA" id="ARBA00022967"/>
    </source>
</evidence>
<keyword evidence="9" id="KW-0067">ATP-binding</keyword>
<dbReference type="PRINTS" id="PR00943">
    <property type="entry name" value="CUATPASE"/>
</dbReference>
<evidence type="ECO:0000256" key="2">
    <source>
        <dbReference type="ARBA" id="ARBA00006024"/>
    </source>
</evidence>
<keyword evidence="3" id="KW-0813">Transport</keyword>
<dbReference type="Gene3D" id="3.40.50.1000">
    <property type="entry name" value="HAD superfamily/HAD-like"/>
    <property type="match status" value="1"/>
</dbReference>
<dbReference type="NCBIfam" id="TIGR01494">
    <property type="entry name" value="ATPase_P-type"/>
    <property type="match status" value="2"/>
</dbReference>
<dbReference type="GO" id="GO:0012505">
    <property type="term" value="C:endomembrane system"/>
    <property type="evidence" value="ECO:0007669"/>
    <property type="project" value="UniProtKB-SubCell"/>
</dbReference>
<dbReference type="PROSITE" id="PS50846">
    <property type="entry name" value="HMA_2"/>
    <property type="match status" value="2"/>
</dbReference>